<protein>
    <submittedName>
        <fullName evidence="1">Uncharacterized protein</fullName>
    </submittedName>
</protein>
<accession>A0A6J4JXM5</accession>
<proteinExistence type="predicted"/>
<dbReference type="EMBL" id="CADCTR010001313">
    <property type="protein sequence ID" value="CAA9290513.1"/>
    <property type="molecule type" value="Genomic_DNA"/>
</dbReference>
<reference evidence="1" key="1">
    <citation type="submission" date="2020-02" db="EMBL/GenBank/DDBJ databases">
        <authorList>
            <person name="Meier V. D."/>
        </authorList>
    </citation>
    <scope>NUCLEOTIDE SEQUENCE</scope>
    <source>
        <strain evidence="1">AVDCRST_MAG93</strain>
    </source>
</reference>
<gene>
    <name evidence="1" type="ORF">AVDCRST_MAG93-3854</name>
</gene>
<sequence>MNAIRRDYQASGVDHIKGKFARYGRSPAPSRVHLQSWRQAGRPYVPARPRQALAVMTGMIGALSVRPQVDRSD</sequence>
<dbReference type="AlphaFoldDB" id="A0A6J4JXM5"/>
<organism evidence="1">
    <name type="scientific">uncultured Chloroflexia bacterium</name>
    <dbReference type="NCBI Taxonomy" id="1672391"/>
    <lineage>
        <taxon>Bacteria</taxon>
        <taxon>Bacillati</taxon>
        <taxon>Chloroflexota</taxon>
        <taxon>Chloroflexia</taxon>
        <taxon>environmental samples</taxon>
    </lineage>
</organism>
<name>A0A6J4JXM5_9CHLR</name>
<evidence type="ECO:0000313" key="1">
    <source>
        <dbReference type="EMBL" id="CAA9290513.1"/>
    </source>
</evidence>